<evidence type="ECO:0000313" key="1">
    <source>
        <dbReference type="EMBL" id="PHH54022.1"/>
    </source>
</evidence>
<reference evidence="1 2" key="2">
    <citation type="journal article" date="2013" name="IMA Fungus">
        <title>IMA Genome-F 1: Ceratocystis fimbriata: Draft nuclear genome sequence for the plant pathogen, Ceratocystis fimbriata.</title>
        <authorList>
            <person name="Wilken P.M."/>
            <person name="Steenkamp E.T."/>
            <person name="Wingfield M.J."/>
            <person name="de Beer Z.W."/>
            <person name="Wingfield B.D."/>
        </authorList>
    </citation>
    <scope>NUCLEOTIDE SEQUENCE [LARGE SCALE GENOMIC DNA]</scope>
    <source>
        <strain evidence="1 2">CBS 114723</strain>
    </source>
</reference>
<reference evidence="1 2" key="1">
    <citation type="journal article" date="2013" name="Fungal Biol.">
        <title>Analysis of microsatellite markers in the genome of the plant pathogen Ceratocystis fimbriata.</title>
        <authorList>
            <person name="Simpson M.C."/>
            <person name="Wilken P.M."/>
            <person name="Coetzee M.P."/>
            <person name="Wingfield M.J."/>
            <person name="Wingfield B.D."/>
        </authorList>
    </citation>
    <scope>NUCLEOTIDE SEQUENCE [LARGE SCALE GENOMIC DNA]</scope>
    <source>
        <strain evidence="1 2">CBS 114723</strain>
    </source>
</reference>
<proteinExistence type="predicted"/>
<evidence type="ECO:0000313" key="2">
    <source>
        <dbReference type="Proteomes" id="UP000222788"/>
    </source>
</evidence>
<accession>A0A2C5X9I0</accession>
<sequence length="66" mass="7410">MTPPPRQQNAGFIVKFQSINLNQARLQPTNCWDQGLKGIGLETCQDLPVNVIGEGSEDEEKRKEIE</sequence>
<gene>
    <name evidence="1" type="ORF">CFIMG_008068RA00001</name>
</gene>
<dbReference type="AlphaFoldDB" id="A0A2C5X9I0"/>
<name>A0A2C5X9I0_9PEZI</name>
<keyword evidence="2" id="KW-1185">Reference proteome</keyword>
<protein>
    <submittedName>
        <fullName evidence="1">Uncharacterized protein</fullName>
    </submittedName>
</protein>
<dbReference type="Proteomes" id="UP000222788">
    <property type="component" value="Unassembled WGS sequence"/>
</dbReference>
<comment type="caution">
    <text evidence="1">The sequence shown here is derived from an EMBL/GenBank/DDBJ whole genome shotgun (WGS) entry which is preliminary data.</text>
</comment>
<dbReference type="EMBL" id="APWK03000033">
    <property type="protein sequence ID" value="PHH54022.1"/>
    <property type="molecule type" value="Genomic_DNA"/>
</dbReference>
<organism evidence="1 2">
    <name type="scientific">Ceratocystis fimbriata CBS 114723</name>
    <dbReference type="NCBI Taxonomy" id="1035309"/>
    <lineage>
        <taxon>Eukaryota</taxon>
        <taxon>Fungi</taxon>
        <taxon>Dikarya</taxon>
        <taxon>Ascomycota</taxon>
        <taxon>Pezizomycotina</taxon>
        <taxon>Sordariomycetes</taxon>
        <taxon>Hypocreomycetidae</taxon>
        <taxon>Microascales</taxon>
        <taxon>Ceratocystidaceae</taxon>
        <taxon>Ceratocystis</taxon>
    </lineage>
</organism>